<accession>A0A250XM32</accession>
<organism evidence="1 2">
    <name type="scientific">Chlamydomonas eustigma</name>
    <dbReference type="NCBI Taxonomy" id="1157962"/>
    <lineage>
        <taxon>Eukaryota</taxon>
        <taxon>Viridiplantae</taxon>
        <taxon>Chlorophyta</taxon>
        <taxon>core chlorophytes</taxon>
        <taxon>Chlorophyceae</taxon>
        <taxon>CS clade</taxon>
        <taxon>Chlamydomonadales</taxon>
        <taxon>Chlamydomonadaceae</taxon>
        <taxon>Chlamydomonas</taxon>
    </lineage>
</organism>
<comment type="caution">
    <text evidence="1">The sequence shown here is derived from an EMBL/GenBank/DDBJ whole genome shotgun (WGS) entry which is preliminary data.</text>
</comment>
<dbReference type="Proteomes" id="UP000232323">
    <property type="component" value="Unassembled WGS sequence"/>
</dbReference>
<dbReference type="EMBL" id="BEGY01000112">
    <property type="protein sequence ID" value="GAX83952.1"/>
    <property type="molecule type" value="Genomic_DNA"/>
</dbReference>
<proteinExistence type="predicted"/>
<name>A0A250XM32_9CHLO</name>
<dbReference type="AlphaFoldDB" id="A0A250XM32"/>
<reference evidence="1 2" key="1">
    <citation type="submission" date="2017-08" db="EMBL/GenBank/DDBJ databases">
        <title>Acidophilic green algal genome provides insights into adaptation to an acidic environment.</title>
        <authorList>
            <person name="Hirooka S."/>
            <person name="Hirose Y."/>
            <person name="Kanesaki Y."/>
            <person name="Higuchi S."/>
            <person name="Fujiwara T."/>
            <person name="Onuma R."/>
            <person name="Era A."/>
            <person name="Ohbayashi R."/>
            <person name="Uzuka A."/>
            <person name="Nozaki H."/>
            <person name="Yoshikawa H."/>
            <person name="Miyagishima S.Y."/>
        </authorList>
    </citation>
    <scope>NUCLEOTIDE SEQUENCE [LARGE SCALE GENOMIC DNA]</scope>
    <source>
        <strain evidence="1 2">NIES-2499</strain>
    </source>
</reference>
<protein>
    <submittedName>
        <fullName evidence="1">Uncharacterized protein</fullName>
    </submittedName>
</protein>
<evidence type="ECO:0000313" key="1">
    <source>
        <dbReference type="EMBL" id="GAX83952.1"/>
    </source>
</evidence>
<evidence type="ECO:0000313" key="2">
    <source>
        <dbReference type="Proteomes" id="UP000232323"/>
    </source>
</evidence>
<sequence>MEVVIRRRAVVKVMITWVAVERDILGMVGMCEVEGLGGMEKVAMDWAVEEEMVVVVGIKEDLEISFLKSHIKDVTIEKALVGYGDAIDTKLLLKVLLLQAVVVEVIAVAE</sequence>
<gene>
    <name evidence="1" type="ORF">CEUSTIGMA_g11376.t1</name>
</gene>
<keyword evidence="2" id="KW-1185">Reference proteome</keyword>